<feature type="region of interest" description="Disordered" evidence="1">
    <location>
        <begin position="301"/>
        <end position="337"/>
    </location>
</feature>
<organism evidence="2 3">
    <name type="scientific">Rhipicephalus microplus</name>
    <name type="common">Cattle tick</name>
    <name type="synonym">Boophilus microplus</name>
    <dbReference type="NCBI Taxonomy" id="6941"/>
    <lineage>
        <taxon>Eukaryota</taxon>
        <taxon>Metazoa</taxon>
        <taxon>Ecdysozoa</taxon>
        <taxon>Arthropoda</taxon>
        <taxon>Chelicerata</taxon>
        <taxon>Arachnida</taxon>
        <taxon>Acari</taxon>
        <taxon>Parasitiformes</taxon>
        <taxon>Ixodida</taxon>
        <taxon>Ixodoidea</taxon>
        <taxon>Ixodidae</taxon>
        <taxon>Rhipicephalinae</taxon>
        <taxon>Rhipicephalus</taxon>
        <taxon>Boophilus</taxon>
    </lineage>
</organism>
<sequence>MPVVTLRWEGSLVKEPSGFYCPLGPGDELLVVFPVLEGSTHRYDWPNKPAAPITDLDHTISREKAQGSCEPPGRSSKKGKRNAKPKPSIRRVKHLTKIRPATRLQPAAAAAMTASPAVQWNRSQPSETTSGQMDSQAERAEHRRPPSPPPRKRATQPVRPAEAPLPPRLTLRHPPRHPRHGHITHHPPLQIPWSKGTPLAAARNQFLLPHQPPRSMNPRRARHPSFPLSRKVERKQPTRSLPHPSQAGQLDWVKQRNRALLTTAHPLLRSLLHRVRTQHERGSYQLPPSLNHTWWRHTLRPLDPSAPKSDTNQKTKNNHRGTQMRIFLRRPLKWPQT</sequence>
<gene>
    <name evidence="2" type="ORF">HPB51_007646</name>
</gene>
<accession>A0A9J6EG62</accession>
<name>A0A9J6EG62_RHIMP</name>
<dbReference type="EMBL" id="JABSTU010000004">
    <property type="protein sequence ID" value="KAH8033125.1"/>
    <property type="molecule type" value="Genomic_DNA"/>
</dbReference>
<keyword evidence="3" id="KW-1185">Reference proteome</keyword>
<evidence type="ECO:0000256" key="1">
    <source>
        <dbReference type="SAM" id="MobiDB-lite"/>
    </source>
</evidence>
<reference evidence="2" key="2">
    <citation type="submission" date="2021-09" db="EMBL/GenBank/DDBJ databases">
        <authorList>
            <person name="Jia N."/>
            <person name="Wang J."/>
            <person name="Shi W."/>
            <person name="Du L."/>
            <person name="Sun Y."/>
            <person name="Zhan W."/>
            <person name="Jiang J."/>
            <person name="Wang Q."/>
            <person name="Zhang B."/>
            <person name="Ji P."/>
            <person name="Sakyi L.B."/>
            <person name="Cui X."/>
            <person name="Yuan T."/>
            <person name="Jiang B."/>
            <person name="Yang W."/>
            <person name="Lam T.T.-Y."/>
            <person name="Chang Q."/>
            <person name="Ding S."/>
            <person name="Wang X."/>
            <person name="Zhu J."/>
            <person name="Ruan X."/>
            <person name="Zhao L."/>
            <person name="Wei J."/>
            <person name="Que T."/>
            <person name="Du C."/>
            <person name="Cheng J."/>
            <person name="Dai P."/>
            <person name="Han X."/>
            <person name="Huang E."/>
            <person name="Gao Y."/>
            <person name="Liu J."/>
            <person name="Shao H."/>
            <person name="Ye R."/>
            <person name="Li L."/>
            <person name="Wei W."/>
            <person name="Wang X."/>
            <person name="Wang C."/>
            <person name="Huo Q."/>
            <person name="Li W."/>
            <person name="Guo W."/>
            <person name="Chen H."/>
            <person name="Chen S."/>
            <person name="Zhou L."/>
            <person name="Zhou L."/>
            <person name="Ni X."/>
            <person name="Tian J."/>
            <person name="Zhou Y."/>
            <person name="Sheng Y."/>
            <person name="Liu T."/>
            <person name="Pan Y."/>
            <person name="Xia L."/>
            <person name="Li J."/>
            <person name="Zhao F."/>
            <person name="Cao W."/>
        </authorList>
    </citation>
    <scope>NUCLEOTIDE SEQUENCE</scope>
    <source>
        <strain evidence="2">Rmic-2018</strain>
        <tissue evidence="2">Larvae</tissue>
    </source>
</reference>
<proteinExistence type="predicted"/>
<dbReference type="Proteomes" id="UP000821866">
    <property type="component" value="Chromosome 2"/>
</dbReference>
<feature type="region of interest" description="Disordered" evidence="1">
    <location>
        <begin position="45"/>
        <end position="186"/>
    </location>
</feature>
<feature type="compositionally biased region" description="Basic residues" evidence="1">
    <location>
        <begin position="327"/>
        <end position="337"/>
    </location>
</feature>
<evidence type="ECO:0000313" key="3">
    <source>
        <dbReference type="Proteomes" id="UP000821866"/>
    </source>
</evidence>
<evidence type="ECO:0000313" key="2">
    <source>
        <dbReference type="EMBL" id="KAH8033125.1"/>
    </source>
</evidence>
<feature type="compositionally biased region" description="Basic residues" evidence="1">
    <location>
        <begin position="75"/>
        <end position="97"/>
    </location>
</feature>
<dbReference type="AlphaFoldDB" id="A0A9J6EG62"/>
<feature type="compositionally biased region" description="Polar residues" evidence="1">
    <location>
        <begin position="118"/>
        <end position="135"/>
    </location>
</feature>
<feature type="compositionally biased region" description="Basic and acidic residues" evidence="1">
    <location>
        <begin position="55"/>
        <end position="65"/>
    </location>
</feature>
<protein>
    <submittedName>
        <fullName evidence="2">Uncharacterized protein</fullName>
    </submittedName>
</protein>
<feature type="compositionally biased region" description="Basic residues" evidence="1">
    <location>
        <begin position="170"/>
        <end position="185"/>
    </location>
</feature>
<feature type="region of interest" description="Disordered" evidence="1">
    <location>
        <begin position="209"/>
        <end position="246"/>
    </location>
</feature>
<comment type="caution">
    <text evidence="2">The sequence shown here is derived from an EMBL/GenBank/DDBJ whole genome shotgun (WGS) entry which is preliminary data.</text>
</comment>
<reference evidence="2" key="1">
    <citation type="journal article" date="2020" name="Cell">
        <title>Large-Scale Comparative Analyses of Tick Genomes Elucidate Their Genetic Diversity and Vector Capacities.</title>
        <authorList>
            <consortium name="Tick Genome and Microbiome Consortium (TIGMIC)"/>
            <person name="Jia N."/>
            <person name="Wang J."/>
            <person name="Shi W."/>
            <person name="Du L."/>
            <person name="Sun Y."/>
            <person name="Zhan W."/>
            <person name="Jiang J.F."/>
            <person name="Wang Q."/>
            <person name="Zhang B."/>
            <person name="Ji P."/>
            <person name="Bell-Sakyi L."/>
            <person name="Cui X.M."/>
            <person name="Yuan T.T."/>
            <person name="Jiang B.G."/>
            <person name="Yang W.F."/>
            <person name="Lam T.T."/>
            <person name="Chang Q.C."/>
            <person name="Ding S.J."/>
            <person name="Wang X.J."/>
            <person name="Zhu J.G."/>
            <person name="Ruan X.D."/>
            <person name="Zhao L."/>
            <person name="Wei J.T."/>
            <person name="Ye R.Z."/>
            <person name="Que T.C."/>
            <person name="Du C.H."/>
            <person name="Zhou Y.H."/>
            <person name="Cheng J.X."/>
            <person name="Dai P.F."/>
            <person name="Guo W.B."/>
            <person name="Han X.H."/>
            <person name="Huang E.J."/>
            <person name="Li L.F."/>
            <person name="Wei W."/>
            <person name="Gao Y.C."/>
            <person name="Liu J.Z."/>
            <person name="Shao H.Z."/>
            <person name="Wang X."/>
            <person name="Wang C.C."/>
            <person name="Yang T.C."/>
            <person name="Huo Q.B."/>
            <person name="Li W."/>
            <person name="Chen H.Y."/>
            <person name="Chen S.E."/>
            <person name="Zhou L.G."/>
            <person name="Ni X.B."/>
            <person name="Tian J.H."/>
            <person name="Sheng Y."/>
            <person name="Liu T."/>
            <person name="Pan Y.S."/>
            <person name="Xia L.Y."/>
            <person name="Li J."/>
            <person name="Zhao F."/>
            <person name="Cao W.C."/>
        </authorList>
    </citation>
    <scope>NUCLEOTIDE SEQUENCE</scope>
    <source>
        <strain evidence="2">Rmic-2018</strain>
    </source>
</reference>
<feature type="compositionally biased region" description="Low complexity" evidence="1">
    <location>
        <begin position="101"/>
        <end position="117"/>
    </location>
</feature>